<accession>A0A2T8FC11</accession>
<reference evidence="2 3" key="1">
    <citation type="submission" date="2018-04" db="EMBL/GenBank/DDBJ databases">
        <title>Genome of Nocardioides gansuensis WSJ-1.</title>
        <authorList>
            <person name="Wu S."/>
            <person name="Wang G."/>
        </authorList>
    </citation>
    <scope>NUCLEOTIDE SEQUENCE [LARGE SCALE GENOMIC DNA]</scope>
    <source>
        <strain evidence="2 3">WSJ-1</strain>
    </source>
</reference>
<keyword evidence="1" id="KW-0732">Signal</keyword>
<comment type="caution">
    <text evidence="2">The sequence shown here is derived from an EMBL/GenBank/DDBJ whole genome shotgun (WGS) entry which is preliminary data.</text>
</comment>
<name>A0A2T8FC11_9ACTN</name>
<dbReference type="RefSeq" id="WP_116571729.1">
    <property type="nucleotide sequence ID" value="NZ_QDGZ01000003.1"/>
</dbReference>
<proteinExistence type="predicted"/>
<dbReference type="AlphaFoldDB" id="A0A2T8FC11"/>
<feature type="chain" id="PRO_5015732153" evidence="1">
    <location>
        <begin position="31"/>
        <end position="136"/>
    </location>
</feature>
<gene>
    <name evidence="2" type="ORF">DDE18_08090</name>
</gene>
<dbReference type="OrthoDB" id="4865668at2"/>
<evidence type="ECO:0000313" key="3">
    <source>
        <dbReference type="Proteomes" id="UP000246018"/>
    </source>
</evidence>
<dbReference type="Proteomes" id="UP000246018">
    <property type="component" value="Unassembled WGS sequence"/>
</dbReference>
<dbReference type="EMBL" id="QDGZ01000003">
    <property type="protein sequence ID" value="PVG83249.1"/>
    <property type="molecule type" value="Genomic_DNA"/>
</dbReference>
<protein>
    <submittedName>
        <fullName evidence="2">Uncharacterized protein</fullName>
    </submittedName>
</protein>
<keyword evidence="3" id="KW-1185">Reference proteome</keyword>
<sequence>MITTSILRRAWAAIAGASAVALLAAGPASAHHCLVNFNEAAQAQVAEGTAWMPLGDFIEFAVVNFGGASPACAAHADEWAAEIMEIEGLESEPNVHMKATVGGGAAHRAGREPVPFNYMDVEGDLFPLIAAEPDCA</sequence>
<evidence type="ECO:0000313" key="2">
    <source>
        <dbReference type="EMBL" id="PVG83249.1"/>
    </source>
</evidence>
<feature type="signal peptide" evidence="1">
    <location>
        <begin position="1"/>
        <end position="30"/>
    </location>
</feature>
<organism evidence="2 3">
    <name type="scientific">Nocardioides gansuensis</name>
    <dbReference type="NCBI Taxonomy" id="2138300"/>
    <lineage>
        <taxon>Bacteria</taxon>
        <taxon>Bacillati</taxon>
        <taxon>Actinomycetota</taxon>
        <taxon>Actinomycetes</taxon>
        <taxon>Propionibacteriales</taxon>
        <taxon>Nocardioidaceae</taxon>
        <taxon>Nocardioides</taxon>
    </lineage>
</organism>
<evidence type="ECO:0000256" key="1">
    <source>
        <dbReference type="SAM" id="SignalP"/>
    </source>
</evidence>